<keyword evidence="1" id="KW-0812">Transmembrane</keyword>
<evidence type="ECO:0000313" key="2">
    <source>
        <dbReference type="EMBL" id="ADY35464.1"/>
    </source>
</evidence>
<dbReference type="SUPFAM" id="SSF103088">
    <property type="entry name" value="OmpA-like"/>
    <property type="match status" value="1"/>
</dbReference>
<accession>F0R2R9</accession>
<proteinExistence type="predicted"/>
<dbReference type="Proteomes" id="UP000007486">
    <property type="component" value="Chromosome"/>
</dbReference>
<evidence type="ECO:0000256" key="1">
    <source>
        <dbReference type="SAM" id="Phobius"/>
    </source>
</evidence>
<keyword evidence="3" id="KW-1185">Reference proteome</keyword>
<dbReference type="AlphaFoldDB" id="F0R2R9"/>
<dbReference type="InterPro" id="IPR036737">
    <property type="entry name" value="OmpA-like_sf"/>
</dbReference>
<feature type="transmembrane region" description="Helical" evidence="1">
    <location>
        <begin position="20"/>
        <end position="38"/>
    </location>
</feature>
<dbReference type="eggNOG" id="COG1360">
    <property type="taxonomic scope" value="Bacteria"/>
</dbReference>
<dbReference type="KEGG" id="bsa:Bacsa_0871"/>
<dbReference type="RefSeq" id="WP_013616915.1">
    <property type="nucleotide sequence ID" value="NC_015164.1"/>
</dbReference>
<dbReference type="Gene3D" id="3.30.1330.60">
    <property type="entry name" value="OmpA-like domain"/>
    <property type="match status" value="1"/>
</dbReference>
<gene>
    <name evidence="2" type="ordered locus">Bacsa_0871</name>
</gene>
<evidence type="ECO:0000313" key="3">
    <source>
        <dbReference type="Proteomes" id="UP000007486"/>
    </source>
</evidence>
<organism evidence="2 3">
    <name type="scientific">Phocaeicola salanitronis (strain DSM 18170 / JCM 13657 / CCUG 60908 / BL78)</name>
    <name type="common">Bacteroides salanitronis</name>
    <dbReference type="NCBI Taxonomy" id="667015"/>
    <lineage>
        <taxon>Bacteria</taxon>
        <taxon>Pseudomonadati</taxon>
        <taxon>Bacteroidota</taxon>
        <taxon>Bacteroidia</taxon>
        <taxon>Bacteroidales</taxon>
        <taxon>Bacteroidaceae</taxon>
        <taxon>Phocaeicola</taxon>
    </lineage>
</organism>
<keyword evidence="1" id="KW-1133">Transmembrane helix</keyword>
<dbReference type="STRING" id="667015.Bacsa_0871"/>
<dbReference type="HOGENOM" id="CLU_103745_0_0_10"/>
<keyword evidence="1" id="KW-0472">Membrane</keyword>
<sequence>MGVHNKKDSLFWTSYSDLMTSLFFVILVLFIVATIVMGKAIQKERTTRDATEKEIEKIRNIENSIQNIDTIWFDYNDKYKKHVLKIDVSFPTYESDITYIPLNIRENLYQAGLAIDRFLNKAKKEYGNTVNYLLIIEGQASNDGYKENFELSYKRALSVYNYLRNNRKLDLKRENCEVLICGSGTQGTMRSYPDNSLNKKNQRFLIHILPKPGVIK</sequence>
<dbReference type="EMBL" id="CP002530">
    <property type="protein sequence ID" value="ADY35464.1"/>
    <property type="molecule type" value="Genomic_DNA"/>
</dbReference>
<name>F0R2R9_PHOSB</name>
<dbReference type="OrthoDB" id="1036975at2"/>
<reference evidence="2 3" key="1">
    <citation type="journal article" date="2011" name="Stand. Genomic Sci.">
        <title>Complete genome sequence of Bacteroides salanitronis type strain (BL78).</title>
        <authorList>
            <person name="Gronow S."/>
            <person name="Held B."/>
            <person name="Lucas S."/>
            <person name="Lapidus A."/>
            <person name="Del Rio T.G."/>
            <person name="Nolan M."/>
            <person name="Tice H."/>
            <person name="Deshpande S."/>
            <person name="Cheng J.F."/>
            <person name="Pitluck S."/>
            <person name="Liolios K."/>
            <person name="Pagani I."/>
            <person name="Ivanova N."/>
            <person name="Mavromatis K."/>
            <person name="Pati A."/>
            <person name="Tapia R."/>
            <person name="Han C."/>
            <person name="Goodwin L."/>
            <person name="Chen A."/>
            <person name="Palaniappan K."/>
            <person name="Land M."/>
            <person name="Hauser L."/>
            <person name="Chang Y.J."/>
            <person name="Jeffries C.D."/>
            <person name="Brambilla E.M."/>
            <person name="Rohde M."/>
            <person name="Goker M."/>
            <person name="Detter J.C."/>
            <person name="Woyke T."/>
            <person name="Bristow J."/>
            <person name="Markowitz V."/>
            <person name="Hugenholtz P."/>
            <person name="Kyrpides N.C."/>
            <person name="Klenk H.P."/>
            <person name="Eisen J.A."/>
        </authorList>
    </citation>
    <scope>NUCLEOTIDE SEQUENCE [LARGE SCALE GENOMIC DNA]</scope>
    <source>
        <strain evidence="2 3">DSM 18170</strain>
    </source>
</reference>
<protein>
    <submittedName>
        <fullName evidence="2">Uncharacterized protein</fullName>
    </submittedName>
</protein>